<dbReference type="SUPFAM" id="SSF49265">
    <property type="entry name" value="Fibronectin type III"/>
    <property type="match status" value="1"/>
</dbReference>
<evidence type="ECO:0000259" key="2">
    <source>
        <dbReference type="PROSITE" id="PS52006"/>
    </source>
</evidence>
<dbReference type="PROSITE" id="PS50853">
    <property type="entry name" value="FN3"/>
    <property type="match status" value="1"/>
</dbReference>
<dbReference type="Pfam" id="PF00041">
    <property type="entry name" value="fn3"/>
    <property type="match status" value="1"/>
</dbReference>
<dbReference type="InterPro" id="IPR003961">
    <property type="entry name" value="FN3_dom"/>
</dbReference>
<dbReference type="InterPro" id="IPR032477">
    <property type="entry name" value="Glyco_hydro_64"/>
</dbReference>
<dbReference type="CDD" id="cd00063">
    <property type="entry name" value="FN3"/>
    <property type="match status" value="1"/>
</dbReference>
<evidence type="ECO:0000313" key="4">
    <source>
        <dbReference type="Proteomes" id="UP000216361"/>
    </source>
</evidence>
<dbReference type="OrthoDB" id="8578402at2"/>
<gene>
    <name evidence="3" type="ORF">CHR90_17565</name>
</gene>
<feature type="domain" description="Fibronectin type-III" evidence="1">
    <location>
        <begin position="442"/>
        <end position="545"/>
    </location>
</feature>
<dbReference type="AlphaFoldDB" id="A0A255XIK2"/>
<accession>A0A255XIK2</accession>
<dbReference type="RefSeq" id="WP_094410425.1">
    <property type="nucleotide sequence ID" value="NZ_BMJZ01000003.1"/>
</dbReference>
<organism evidence="3 4">
    <name type="scientific">Elstera cyanobacteriorum</name>
    <dbReference type="NCBI Taxonomy" id="2022747"/>
    <lineage>
        <taxon>Bacteria</taxon>
        <taxon>Pseudomonadati</taxon>
        <taxon>Pseudomonadota</taxon>
        <taxon>Alphaproteobacteria</taxon>
        <taxon>Rhodospirillales</taxon>
        <taxon>Rhodospirillaceae</taxon>
        <taxon>Elstera</taxon>
    </lineage>
</organism>
<evidence type="ECO:0000313" key="3">
    <source>
        <dbReference type="EMBL" id="OYQ16787.1"/>
    </source>
</evidence>
<dbReference type="Proteomes" id="UP000216361">
    <property type="component" value="Unassembled WGS sequence"/>
</dbReference>
<dbReference type="SMART" id="SM00060">
    <property type="entry name" value="FN3"/>
    <property type="match status" value="1"/>
</dbReference>
<dbReference type="Gene3D" id="2.60.40.10">
    <property type="entry name" value="Immunoglobulins"/>
    <property type="match status" value="1"/>
</dbReference>
<dbReference type="InterPro" id="IPR036116">
    <property type="entry name" value="FN3_sf"/>
</dbReference>
<dbReference type="InterPro" id="IPR013783">
    <property type="entry name" value="Ig-like_fold"/>
</dbReference>
<feature type="domain" description="GH64" evidence="2">
    <location>
        <begin position="2"/>
        <end position="434"/>
    </location>
</feature>
<name>A0A255XIK2_9PROT</name>
<dbReference type="PROSITE" id="PS52006">
    <property type="entry name" value="GH64"/>
    <property type="match status" value="1"/>
</dbReference>
<reference evidence="3 4" key="1">
    <citation type="submission" date="2017-07" db="EMBL/GenBank/DDBJ databases">
        <title>Elstera cyanobacteriorum sp. nov., a novel bacterium isolated from cyanobacterial aggregates in a eutrophic lake.</title>
        <authorList>
            <person name="Cai H."/>
        </authorList>
    </citation>
    <scope>NUCLEOTIDE SEQUENCE [LARGE SCALE GENOMIC DNA]</scope>
    <source>
        <strain evidence="3 4">TH019</strain>
    </source>
</reference>
<dbReference type="EMBL" id="NOXS01000035">
    <property type="protein sequence ID" value="OYQ16787.1"/>
    <property type="molecule type" value="Genomic_DNA"/>
</dbReference>
<comment type="caution">
    <text evidence="3">The sequence shown here is derived from an EMBL/GenBank/DDBJ whole genome shotgun (WGS) entry which is preliminary data.</text>
</comment>
<protein>
    <submittedName>
        <fullName evidence="3">Uncharacterized protein</fullName>
    </submittedName>
</protein>
<proteinExistence type="predicted"/>
<evidence type="ECO:0000259" key="1">
    <source>
        <dbReference type="PROSITE" id="PS50853"/>
    </source>
</evidence>
<keyword evidence="4" id="KW-1185">Reference proteome</keyword>
<sequence>MASELTVEIVNDSGQTDADVYVLLTGESVSITGSEPAVVNLPQGANTSVTASVLTGLSTNASLVSPLTGQKRLIYSFDLQTIVSGRLLVSFGSAITYANNTAPTATSETCRWDKMEFGYPGSGADLTSLDFFGIPMQFEYLDAAGDVLDSATFYTSTATLLGSLLGLSGSMGNAFMPTVSGTSVDLSTFQRVLGPGTIASSATGGSPAPYPSFSGYIATLVKGQQSFTVSGTAGVGAPAPTDNAVTYSYTGSFSSDGAGGYILTLTGTTSGMPYGLYTDTSGTTSAQQLPSNLTVTLALPAASLDINIYAAPATSFTVALSSSSQQPTSLPADWQEYVANSVYATIAGDILAGLNFGYPGGTLGNDGAIWYTNPPPTPYPFAEVRATNDGYYNPYAAVLYNYSDAYGFPFSDRGGRPSPYLPQPSTATTLRITILPDVRLDQVSGVTATSPSDGQLTLTWSALTAPTGFAVTQYQIVASYFTPQPGDTPTTTPYQTVVTLPSTTTSYTFAALTPGLQYTFAITALGTGPTGGVVTSYPATISANAGGTWAAPTGSLPFNITVNWSANTSGQMPSGYSMTIGGQAYTPGPTSAPVTINGETGFNLVPISITDSSNTVIYADVYVVNLQATAGSTDGAYTVVGTPFLGTNSNPLTVAWSGQKPPQLVLGTPFAPIAGKLPGPVVLPS</sequence>